<dbReference type="InterPro" id="IPR055298">
    <property type="entry name" value="AtLOH3-like"/>
</dbReference>
<dbReference type="EMBL" id="JACXVP010000004">
    <property type="protein sequence ID" value="KAG5611023.1"/>
    <property type="molecule type" value="Genomic_DNA"/>
</dbReference>
<keyword evidence="2" id="KW-1185">Reference proteome</keyword>
<reference evidence="1 2" key="1">
    <citation type="submission" date="2020-09" db="EMBL/GenBank/DDBJ databases">
        <title>De no assembly of potato wild relative species, Solanum commersonii.</title>
        <authorList>
            <person name="Cho K."/>
        </authorList>
    </citation>
    <scope>NUCLEOTIDE SEQUENCE [LARGE SCALE GENOMIC DNA]</scope>
    <source>
        <strain evidence="1">LZ3.2</strain>
        <tissue evidence="1">Leaf</tissue>
    </source>
</reference>
<comment type="caution">
    <text evidence="1">The sequence shown here is derived from an EMBL/GenBank/DDBJ whole genome shotgun (WGS) entry which is preliminary data.</text>
</comment>
<accession>A0A9J5ZGD8</accession>
<dbReference type="OrthoDB" id="1000904at2759"/>
<evidence type="ECO:0000313" key="2">
    <source>
        <dbReference type="Proteomes" id="UP000824120"/>
    </source>
</evidence>
<dbReference type="Proteomes" id="UP000824120">
    <property type="component" value="Chromosome 4"/>
</dbReference>
<protein>
    <submittedName>
        <fullName evidence="1">Uncharacterized protein</fullName>
    </submittedName>
</protein>
<name>A0A9J5ZGD8_SOLCO</name>
<organism evidence="1 2">
    <name type="scientific">Solanum commersonii</name>
    <name type="common">Commerson's wild potato</name>
    <name type="synonym">Commerson's nightshade</name>
    <dbReference type="NCBI Taxonomy" id="4109"/>
    <lineage>
        <taxon>Eukaryota</taxon>
        <taxon>Viridiplantae</taxon>
        <taxon>Streptophyta</taxon>
        <taxon>Embryophyta</taxon>
        <taxon>Tracheophyta</taxon>
        <taxon>Spermatophyta</taxon>
        <taxon>Magnoliopsida</taxon>
        <taxon>eudicotyledons</taxon>
        <taxon>Gunneridae</taxon>
        <taxon>Pentapetalae</taxon>
        <taxon>asterids</taxon>
        <taxon>lamiids</taxon>
        <taxon>Solanales</taxon>
        <taxon>Solanaceae</taxon>
        <taxon>Solanoideae</taxon>
        <taxon>Solaneae</taxon>
        <taxon>Solanum</taxon>
    </lineage>
</organism>
<evidence type="ECO:0000313" key="1">
    <source>
        <dbReference type="EMBL" id="KAG5611023.1"/>
    </source>
</evidence>
<sequence>MDDLRDSQKTAIQDALDIGELTSGKGLNQQLGLSRACDTRWGSHYKSLNNFILMFDSIIEVLESIALDARNIDERAKSM</sequence>
<dbReference type="PANTHER" id="PTHR11697">
    <property type="entry name" value="GENERAL TRANSCRIPTION FACTOR 2-RELATED ZINC FINGER PROTEIN"/>
    <property type="match status" value="1"/>
</dbReference>
<proteinExistence type="predicted"/>
<dbReference type="PANTHER" id="PTHR11697:SF230">
    <property type="entry name" value="ZINC FINGER, MYM DOMAIN CONTAINING 1"/>
    <property type="match status" value="1"/>
</dbReference>
<gene>
    <name evidence="1" type="ORF">H5410_022304</name>
</gene>
<dbReference type="AlphaFoldDB" id="A0A9J5ZGD8"/>